<proteinExistence type="predicted"/>
<organism evidence="3 4">
    <name type="scientific">Streptoalloteichus hindustanus</name>
    <dbReference type="NCBI Taxonomy" id="2017"/>
    <lineage>
        <taxon>Bacteria</taxon>
        <taxon>Bacillati</taxon>
        <taxon>Actinomycetota</taxon>
        <taxon>Actinomycetes</taxon>
        <taxon>Pseudonocardiales</taxon>
        <taxon>Pseudonocardiaceae</taxon>
        <taxon>Streptoalloteichus</taxon>
    </lineage>
</organism>
<feature type="region of interest" description="Disordered" evidence="1">
    <location>
        <begin position="1"/>
        <end position="20"/>
    </location>
</feature>
<evidence type="ECO:0000259" key="2">
    <source>
        <dbReference type="Pfam" id="PF12697"/>
    </source>
</evidence>
<dbReference type="Gene3D" id="3.40.50.1820">
    <property type="entry name" value="alpha/beta hydrolase"/>
    <property type="match status" value="1"/>
</dbReference>
<feature type="domain" description="AB hydrolase-1" evidence="2">
    <location>
        <begin position="42"/>
        <end position="303"/>
    </location>
</feature>
<dbReference type="OrthoDB" id="7185741at2"/>
<dbReference type="EMBL" id="FQVN01000005">
    <property type="protein sequence ID" value="SHF87625.1"/>
    <property type="molecule type" value="Genomic_DNA"/>
</dbReference>
<dbReference type="Pfam" id="PF12697">
    <property type="entry name" value="Abhydrolase_6"/>
    <property type="match status" value="1"/>
</dbReference>
<dbReference type="RefSeq" id="WP_073484424.1">
    <property type="nucleotide sequence ID" value="NZ_FQVN01000005.1"/>
</dbReference>
<protein>
    <submittedName>
        <fullName evidence="3">Pimeloyl-ACP methyl ester carboxylesterase</fullName>
    </submittedName>
</protein>
<accession>A0A1M5F7Y3</accession>
<dbReference type="GO" id="GO:0016020">
    <property type="term" value="C:membrane"/>
    <property type="evidence" value="ECO:0007669"/>
    <property type="project" value="TreeGrafter"/>
</dbReference>
<gene>
    <name evidence="3" type="ORF">SAMN05444320_105313</name>
</gene>
<dbReference type="InterPro" id="IPR050266">
    <property type="entry name" value="AB_hydrolase_sf"/>
</dbReference>
<name>A0A1M5F7Y3_STRHI</name>
<evidence type="ECO:0000313" key="4">
    <source>
        <dbReference type="Proteomes" id="UP000184501"/>
    </source>
</evidence>
<keyword evidence="4" id="KW-1185">Reference proteome</keyword>
<evidence type="ECO:0000313" key="3">
    <source>
        <dbReference type="EMBL" id="SHF87625.1"/>
    </source>
</evidence>
<dbReference type="SUPFAM" id="SSF53474">
    <property type="entry name" value="alpha/beta-Hydrolases"/>
    <property type="match status" value="1"/>
</dbReference>
<dbReference type="InterPro" id="IPR000073">
    <property type="entry name" value="AB_hydrolase_1"/>
</dbReference>
<dbReference type="PANTHER" id="PTHR43798">
    <property type="entry name" value="MONOACYLGLYCEROL LIPASE"/>
    <property type="match status" value="1"/>
</dbReference>
<sequence>MSHHTTEGGPERADRTPPLGRYYEVGGRRLLLHRSGSGSPTVVFLPGGGTVGLDYLNVQRRAAELTTSVLYDRAGTGWSDRVDLPRGSAEVTDELHELLRVADVPGPYLLVGHSLGGLYARHYATRFPEEVAGLLLLDPAHEDYNAHMPPELVEMWNAWDPDEALPAELPAELVEFYRDELTLNMAEWPEEVRGPLVDRHVSPEWLAVGFQEARNLDQLNDELRQTGPMPDVPLIILTATGIDAFKRAVSQGVPEALLRAEIEGKQRLYTAVAESVSRGENRLLDDAGHATLHWRRPDAVAQAISDLLDTIVH</sequence>
<reference evidence="3 4" key="1">
    <citation type="submission" date="2016-11" db="EMBL/GenBank/DDBJ databases">
        <authorList>
            <person name="Jaros S."/>
            <person name="Januszkiewicz K."/>
            <person name="Wedrychowicz H."/>
        </authorList>
    </citation>
    <scope>NUCLEOTIDE SEQUENCE [LARGE SCALE GENOMIC DNA]</scope>
    <source>
        <strain evidence="3 4">DSM 44523</strain>
    </source>
</reference>
<dbReference type="InterPro" id="IPR029058">
    <property type="entry name" value="AB_hydrolase_fold"/>
</dbReference>
<dbReference type="GO" id="GO:0003824">
    <property type="term" value="F:catalytic activity"/>
    <property type="evidence" value="ECO:0007669"/>
    <property type="project" value="UniProtKB-ARBA"/>
</dbReference>
<feature type="compositionally biased region" description="Basic and acidic residues" evidence="1">
    <location>
        <begin position="1"/>
        <end position="15"/>
    </location>
</feature>
<dbReference type="AlphaFoldDB" id="A0A1M5F7Y3"/>
<dbReference type="STRING" id="2017.SAMN05444320_105313"/>
<dbReference type="Proteomes" id="UP000184501">
    <property type="component" value="Unassembled WGS sequence"/>
</dbReference>
<dbReference type="PANTHER" id="PTHR43798:SF33">
    <property type="entry name" value="HYDROLASE, PUTATIVE (AFU_ORTHOLOGUE AFUA_2G14860)-RELATED"/>
    <property type="match status" value="1"/>
</dbReference>
<evidence type="ECO:0000256" key="1">
    <source>
        <dbReference type="SAM" id="MobiDB-lite"/>
    </source>
</evidence>